<dbReference type="Pfam" id="PF21479">
    <property type="entry name" value="DIKK1-2-4_C-subdom2"/>
    <property type="match status" value="1"/>
</dbReference>
<evidence type="ECO:0008006" key="14">
    <source>
        <dbReference type="Google" id="ProtNLM"/>
    </source>
</evidence>
<feature type="signal peptide" evidence="8">
    <location>
        <begin position="1"/>
        <end position="25"/>
    </location>
</feature>
<dbReference type="Ensembl" id="ENSLLET00000017272.1">
    <property type="protein sequence ID" value="ENSLLEP00000016640.1"/>
    <property type="gene ID" value="ENSLLEG00000010587.1"/>
</dbReference>
<evidence type="ECO:0000256" key="4">
    <source>
        <dbReference type="ARBA" id="ARBA00022525"/>
    </source>
</evidence>
<evidence type="ECO:0000313" key="13">
    <source>
        <dbReference type="Proteomes" id="UP000694569"/>
    </source>
</evidence>
<comment type="similarity">
    <text evidence="2">Belongs to the dickkopf family.</text>
</comment>
<dbReference type="GO" id="GO:0005615">
    <property type="term" value="C:extracellular space"/>
    <property type="evidence" value="ECO:0007669"/>
    <property type="project" value="TreeGrafter"/>
</dbReference>
<dbReference type="InterPro" id="IPR048499">
    <property type="entry name" value="DIKK1/2/4_C-subdom2"/>
</dbReference>
<dbReference type="Pfam" id="PF21481">
    <property type="entry name" value="DIKK1-2-4_C-subdom1"/>
    <property type="match status" value="1"/>
</dbReference>
<sequence>MYLNLLGMLLSFLAVCCYIWDGASAYVMMTKSNSNAIKNVPAAPAAPPMGHYPVSASPDSFYDMANKYQPLDTLPVYICTEDDDCTLDEFCHVSRNVNSMVCMACRKRRKRCMRDTMCCMGNYCNNGICVPMEHGNERIQHPGYLEESMIDNYNPEHGTVDTHTKLTTSHAGMQPFRGNDGSVCLRSSDCAQGLCCARHFWSKICKPVLEEGQVCTKERRKGSHGLEIFQRCHCGTSLSCKLQKGEFTTVPKSSRLHTCQRH</sequence>
<accession>A0A8C5PE86</accession>
<reference evidence="12" key="2">
    <citation type="submission" date="2025-09" db="UniProtKB">
        <authorList>
            <consortium name="Ensembl"/>
        </authorList>
    </citation>
    <scope>IDENTIFICATION</scope>
</reference>
<dbReference type="Pfam" id="PF04706">
    <property type="entry name" value="Dickkopf_N"/>
    <property type="match status" value="1"/>
</dbReference>
<evidence type="ECO:0000256" key="6">
    <source>
        <dbReference type="ARBA" id="ARBA00022729"/>
    </source>
</evidence>
<evidence type="ECO:0000313" key="12">
    <source>
        <dbReference type="Ensembl" id="ENSLLEP00000016640.1"/>
    </source>
</evidence>
<evidence type="ECO:0000259" key="10">
    <source>
        <dbReference type="Pfam" id="PF21479"/>
    </source>
</evidence>
<dbReference type="GO" id="GO:0048019">
    <property type="term" value="F:receptor antagonist activity"/>
    <property type="evidence" value="ECO:0007669"/>
    <property type="project" value="TreeGrafter"/>
</dbReference>
<dbReference type="Proteomes" id="UP000694569">
    <property type="component" value="Unplaced"/>
</dbReference>
<name>A0A8C5PE86_9ANUR</name>
<keyword evidence="3" id="KW-0217">Developmental protein</keyword>
<evidence type="ECO:0000256" key="1">
    <source>
        <dbReference type="ARBA" id="ARBA00004613"/>
    </source>
</evidence>
<dbReference type="GO" id="GO:0039706">
    <property type="term" value="F:co-receptor binding"/>
    <property type="evidence" value="ECO:0007669"/>
    <property type="project" value="TreeGrafter"/>
</dbReference>
<dbReference type="AlphaFoldDB" id="A0A8C5PE86"/>
<evidence type="ECO:0000259" key="9">
    <source>
        <dbReference type="Pfam" id="PF04706"/>
    </source>
</evidence>
<evidence type="ECO:0000256" key="3">
    <source>
        <dbReference type="ARBA" id="ARBA00022473"/>
    </source>
</evidence>
<proteinExistence type="inferred from homology"/>
<evidence type="ECO:0000256" key="2">
    <source>
        <dbReference type="ARBA" id="ARBA00010842"/>
    </source>
</evidence>
<protein>
    <recommendedName>
        <fullName evidence="14">Dickkopf N-terminal cysteine-rich domain-containing protein</fullName>
    </recommendedName>
</protein>
<dbReference type="FunFam" id="2.10.80.10:FF:000001">
    <property type="entry name" value="Dickkopf WNT-signaling pathway inhibitor 2"/>
    <property type="match status" value="1"/>
</dbReference>
<reference evidence="12" key="1">
    <citation type="submission" date="2025-08" db="UniProtKB">
        <authorList>
            <consortium name="Ensembl"/>
        </authorList>
    </citation>
    <scope>IDENTIFICATION</scope>
</reference>
<evidence type="ECO:0000259" key="11">
    <source>
        <dbReference type="Pfam" id="PF21481"/>
    </source>
</evidence>
<dbReference type="InterPro" id="IPR039863">
    <property type="entry name" value="DKK1-4"/>
</dbReference>
<keyword evidence="5" id="KW-0879">Wnt signaling pathway</keyword>
<dbReference type="InterPro" id="IPR048500">
    <property type="entry name" value="DIKK1/2/4_C-subdom1"/>
</dbReference>
<dbReference type="PANTHER" id="PTHR12113">
    <property type="entry name" value="DICKKOPF3-LIKE 3"/>
    <property type="match status" value="1"/>
</dbReference>
<evidence type="ECO:0000256" key="5">
    <source>
        <dbReference type="ARBA" id="ARBA00022687"/>
    </source>
</evidence>
<organism evidence="12 13">
    <name type="scientific">Leptobrachium leishanense</name>
    <name type="common">Leishan spiny toad</name>
    <dbReference type="NCBI Taxonomy" id="445787"/>
    <lineage>
        <taxon>Eukaryota</taxon>
        <taxon>Metazoa</taxon>
        <taxon>Chordata</taxon>
        <taxon>Craniata</taxon>
        <taxon>Vertebrata</taxon>
        <taxon>Euteleostomi</taxon>
        <taxon>Amphibia</taxon>
        <taxon>Batrachia</taxon>
        <taxon>Anura</taxon>
        <taxon>Pelobatoidea</taxon>
        <taxon>Megophryidae</taxon>
        <taxon>Leptobrachium</taxon>
    </lineage>
</organism>
<dbReference type="PANTHER" id="PTHR12113:SF11">
    <property type="entry name" value="DICKKOPF-RELATED PROTEIN 1"/>
    <property type="match status" value="1"/>
</dbReference>
<comment type="subcellular location">
    <subcellularLocation>
        <location evidence="1">Secreted</location>
    </subcellularLocation>
</comment>
<evidence type="ECO:0000256" key="8">
    <source>
        <dbReference type="SAM" id="SignalP"/>
    </source>
</evidence>
<keyword evidence="7" id="KW-1015">Disulfide bond</keyword>
<keyword evidence="13" id="KW-1185">Reference proteome</keyword>
<keyword evidence="6 8" id="KW-0732">Signal</keyword>
<keyword evidence="4" id="KW-0964">Secreted</keyword>
<feature type="chain" id="PRO_5034973927" description="Dickkopf N-terminal cysteine-rich domain-containing protein" evidence="8">
    <location>
        <begin position="26"/>
        <end position="262"/>
    </location>
</feature>
<dbReference type="OrthoDB" id="4321958at2759"/>
<dbReference type="Gene3D" id="2.10.80.10">
    <property type="entry name" value="Lipase, subunit A"/>
    <property type="match status" value="1"/>
</dbReference>
<dbReference type="InterPro" id="IPR006796">
    <property type="entry name" value="Dickkopf_N"/>
</dbReference>
<dbReference type="GeneTree" id="ENSGT00940000165723"/>
<feature type="domain" description="Dickkopf N-terminal cysteine-rich" evidence="9">
    <location>
        <begin position="79"/>
        <end position="130"/>
    </location>
</feature>
<dbReference type="GO" id="GO:0016055">
    <property type="term" value="P:Wnt signaling pathway"/>
    <property type="evidence" value="ECO:0007669"/>
    <property type="project" value="UniProtKB-KW"/>
</dbReference>
<dbReference type="InterPro" id="IPR047304">
    <property type="entry name" value="Dkk1_Cys2"/>
</dbReference>
<feature type="domain" description="Dickkopf-related protein 1/2/4 C-terminal subdomain 2" evidence="10">
    <location>
        <begin position="212"/>
        <end position="262"/>
    </location>
</feature>
<dbReference type="GO" id="GO:0090090">
    <property type="term" value="P:negative regulation of canonical Wnt signaling pathway"/>
    <property type="evidence" value="ECO:0007669"/>
    <property type="project" value="TreeGrafter"/>
</dbReference>
<feature type="domain" description="Dickkopf-related protein 1/2/4 C-terminal subdomain 1" evidence="11">
    <location>
        <begin position="181"/>
        <end position="209"/>
    </location>
</feature>
<dbReference type="CDD" id="cd23272">
    <property type="entry name" value="Dkk1_Cys2"/>
    <property type="match status" value="1"/>
</dbReference>
<evidence type="ECO:0000256" key="7">
    <source>
        <dbReference type="ARBA" id="ARBA00023157"/>
    </source>
</evidence>